<name>A0AAN6XY41_9PEZI</name>
<organism evidence="1 2">
    <name type="scientific">Rhypophila decipiens</name>
    <dbReference type="NCBI Taxonomy" id="261697"/>
    <lineage>
        <taxon>Eukaryota</taxon>
        <taxon>Fungi</taxon>
        <taxon>Dikarya</taxon>
        <taxon>Ascomycota</taxon>
        <taxon>Pezizomycotina</taxon>
        <taxon>Sordariomycetes</taxon>
        <taxon>Sordariomycetidae</taxon>
        <taxon>Sordariales</taxon>
        <taxon>Naviculisporaceae</taxon>
        <taxon>Rhypophila</taxon>
    </lineage>
</organism>
<gene>
    <name evidence="1" type="ORF">QBC37DRAFT_431489</name>
</gene>
<dbReference type="EMBL" id="MU858232">
    <property type="protein sequence ID" value="KAK4208706.1"/>
    <property type="molecule type" value="Genomic_DNA"/>
</dbReference>
<dbReference type="Proteomes" id="UP001301769">
    <property type="component" value="Unassembled WGS sequence"/>
</dbReference>
<evidence type="ECO:0000313" key="1">
    <source>
        <dbReference type="EMBL" id="KAK4208706.1"/>
    </source>
</evidence>
<accession>A0AAN6XY41</accession>
<keyword evidence="2" id="KW-1185">Reference proteome</keyword>
<proteinExistence type="predicted"/>
<reference evidence="1" key="2">
    <citation type="submission" date="2023-05" db="EMBL/GenBank/DDBJ databases">
        <authorList>
            <consortium name="Lawrence Berkeley National Laboratory"/>
            <person name="Steindorff A."/>
            <person name="Hensen N."/>
            <person name="Bonometti L."/>
            <person name="Westerberg I."/>
            <person name="Brannstrom I.O."/>
            <person name="Guillou S."/>
            <person name="Cros-Aarteil S."/>
            <person name="Calhoun S."/>
            <person name="Haridas S."/>
            <person name="Kuo A."/>
            <person name="Mondo S."/>
            <person name="Pangilinan J."/>
            <person name="Riley R."/>
            <person name="Labutti K."/>
            <person name="Andreopoulos B."/>
            <person name="Lipzen A."/>
            <person name="Chen C."/>
            <person name="Yanf M."/>
            <person name="Daum C."/>
            <person name="Ng V."/>
            <person name="Clum A."/>
            <person name="Ohm R."/>
            <person name="Martin F."/>
            <person name="Silar P."/>
            <person name="Natvig D."/>
            <person name="Lalanne C."/>
            <person name="Gautier V."/>
            <person name="Ament-Velasquez S.L."/>
            <person name="Kruys A."/>
            <person name="Hutchinson M.I."/>
            <person name="Powell A.J."/>
            <person name="Barry K."/>
            <person name="Miller A.N."/>
            <person name="Grigoriev I.V."/>
            <person name="Debuchy R."/>
            <person name="Gladieux P."/>
            <person name="Thoren M.H."/>
            <person name="Johannesson H."/>
        </authorList>
    </citation>
    <scope>NUCLEOTIDE SEQUENCE</scope>
    <source>
        <strain evidence="1">PSN293</strain>
    </source>
</reference>
<evidence type="ECO:0000313" key="2">
    <source>
        <dbReference type="Proteomes" id="UP001301769"/>
    </source>
</evidence>
<dbReference type="AlphaFoldDB" id="A0AAN6XY41"/>
<comment type="caution">
    <text evidence="1">The sequence shown here is derived from an EMBL/GenBank/DDBJ whole genome shotgun (WGS) entry which is preliminary data.</text>
</comment>
<sequence length="472" mass="53456">MPEVLIQSSKTASRNKKLAAEVAQIRQNCKTDHGKKTLVECPDCYAKVLEVFRARYLKSPDDEWFKSRGGHMLQELDEMIAKAKEYQLSPADIDAQIKEEQAKWYVEHARDMVVTLMVDDIADREERAAVLEELYEPPYDMTSLQQKTAALVFKNKYTMRNVDVASISDRLASAPDRDSQLKVLKEAFFTPPPGSDLPKAPYDEYFKQLKYKKLSVDQVMGRIVDDRQSAIGKHLQAEKLKARLADLKRARAAHELEKKKKAKTLANSVKNSVPDELYNLPPCAAACGQTPSTEAFPCCTVCDILVTNGVQEQRTVYCGSECRDKAYDDHLEATHACSARDNCIQLQEEDEEAITDDDNIPEGMSSSTAHFCSECLTSLKQPTLWCSAECAAHDFQQHRENVHLPERKKLKLDVAADEDQLVYDEQQTGDKESSSYLSPKKTYHAKDIKSHLISFDEALRDWEKQNGVEMSM</sequence>
<protein>
    <submittedName>
        <fullName evidence="1">Uncharacterized protein</fullName>
    </submittedName>
</protein>
<reference evidence="1" key="1">
    <citation type="journal article" date="2023" name="Mol. Phylogenet. Evol.">
        <title>Genome-scale phylogeny and comparative genomics of the fungal order Sordariales.</title>
        <authorList>
            <person name="Hensen N."/>
            <person name="Bonometti L."/>
            <person name="Westerberg I."/>
            <person name="Brannstrom I.O."/>
            <person name="Guillou S."/>
            <person name="Cros-Aarteil S."/>
            <person name="Calhoun S."/>
            <person name="Haridas S."/>
            <person name="Kuo A."/>
            <person name="Mondo S."/>
            <person name="Pangilinan J."/>
            <person name="Riley R."/>
            <person name="LaButti K."/>
            <person name="Andreopoulos B."/>
            <person name="Lipzen A."/>
            <person name="Chen C."/>
            <person name="Yan M."/>
            <person name="Daum C."/>
            <person name="Ng V."/>
            <person name="Clum A."/>
            <person name="Steindorff A."/>
            <person name="Ohm R.A."/>
            <person name="Martin F."/>
            <person name="Silar P."/>
            <person name="Natvig D.O."/>
            <person name="Lalanne C."/>
            <person name="Gautier V."/>
            <person name="Ament-Velasquez S.L."/>
            <person name="Kruys A."/>
            <person name="Hutchinson M.I."/>
            <person name="Powell A.J."/>
            <person name="Barry K."/>
            <person name="Miller A.N."/>
            <person name="Grigoriev I.V."/>
            <person name="Debuchy R."/>
            <person name="Gladieux P."/>
            <person name="Hiltunen Thoren M."/>
            <person name="Johannesson H."/>
        </authorList>
    </citation>
    <scope>NUCLEOTIDE SEQUENCE</scope>
    <source>
        <strain evidence="1">PSN293</strain>
    </source>
</reference>